<comment type="caution">
    <text evidence="2">The sequence shown here is derived from an EMBL/GenBank/DDBJ whole genome shotgun (WGS) entry which is preliminary data.</text>
</comment>
<dbReference type="eggNOG" id="ENOG502T0E4">
    <property type="taxonomic scope" value="Eukaryota"/>
</dbReference>
<protein>
    <recommendedName>
        <fullName evidence="1">Cryptic POLO box 1 (CPB1) domain-containing protein</fullName>
    </recommendedName>
</protein>
<dbReference type="VEuPathDB" id="FungiDB:TAPDE_001674"/>
<feature type="domain" description="Cryptic POLO box 1 (CPB1)" evidence="1">
    <location>
        <begin position="59"/>
        <end position="150"/>
    </location>
</feature>
<evidence type="ECO:0000313" key="2">
    <source>
        <dbReference type="EMBL" id="CCG81814.1"/>
    </source>
</evidence>
<name>R4X8C0_TAPDE</name>
<dbReference type="InterPro" id="IPR036947">
    <property type="entry name" value="POLO_box_dom_sf"/>
</dbReference>
<evidence type="ECO:0000313" key="3">
    <source>
        <dbReference type="Proteomes" id="UP000013776"/>
    </source>
</evidence>
<dbReference type="AlphaFoldDB" id="R4X8C0"/>
<sequence length="331" mass="37800">MTRFSNHARPVEEVPMLVHNQQLVHDIVDQDEASDRKNDETTPNVLLRVSSSESEVTSDDPVTRYKFNTADLKPVSQNNKHGQVAILEDGSVSVLLKKDGRQHLVSSDGELITTTDRNGVHKSFTLEDLPARSLLAYRYASKFVTLARNKTVRIALDSDMAKCRLYQSDTFEVVLLKQQRKLSFEPNARTIKIADHDEVLWKGTLDNVAFAHRELVRQALIWWARCKEALDEPVSEVETQAADHGPIEGDRKLDPVVKFIDGLGWCEKHDEGRLWTMYFLDGLSLEVCTKTRRLYVVKSDESKEEYKLEAGLPVDIRQRLKSISRAMKHFV</sequence>
<dbReference type="SUPFAM" id="SSF82615">
    <property type="entry name" value="Polo-box domain"/>
    <property type="match status" value="1"/>
</dbReference>
<gene>
    <name evidence="2" type="ORF">TAPDE_001674</name>
</gene>
<accession>R4X8C0</accession>
<dbReference type="Gene3D" id="3.30.1120.120">
    <property type="match status" value="1"/>
</dbReference>
<dbReference type="STRING" id="1097556.R4X8C0"/>
<keyword evidence="3" id="KW-1185">Reference proteome</keyword>
<dbReference type="Gene3D" id="3.30.1120.30">
    <property type="entry name" value="POLO box domain"/>
    <property type="match status" value="1"/>
</dbReference>
<evidence type="ECO:0000259" key="1">
    <source>
        <dbReference type="PROSITE" id="PS51984"/>
    </source>
</evidence>
<dbReference type="PROSITE" id="PS51984">
    <property type="entry name" value="CPB1"/>
    <property type="match status" value="1"/>
</dbReference>
<proteinExistence type="predicted"/>
<organism evidence="2 3">
    <name type="scientific">Taphrina deformans (strain PYCC 5710 / ATCC 11124 / CBS 356.35 / IMI 108563 / JCM 9778 / NBRC 8474)</name>
    <name type="common">Peach leaf curl fungus</name>
    <name type="synonym">Lalaria deformans</name>
    <dbReference type="NCBI Taxonomy" id="1097556"/>
    <lineage>
        <taxon>Eukaryota</taxon>
        <taxon>Fungi</taxon>
        <taxon>Dikarya</taxon>
        <taxon>Ascomycota</taxon>
        <taxon>Taphrinomycotina</taxon>
        <taxon>Taphrinomycetes</taxon>
        <taxon>Taphrinales</taxon>
        <taxon>Taphrinaceae</taxon>
        <taxon>Taphrina</taxon>
    </lineage>
</organism>
<reference evidence="2 3" key="1">
    <citation type="journal article" date="2013" name="MBio">
        <title>Genome sequencing of the plant pathogen Taphrina deformans, the causal agent of peach leaf curl.</title>
        <authorList>
            <person name="Cisse O.H."/>
            <person name="Almeida J.M.G.C.F."/>
            <person name="Fonseca A."/>
            <person name="Kumar A.A."/>
            <person name="Salojaervi J."/>
            <person name="Overmyer K."/>
            <person name="Hauser P.M."/>
            <person name="Pagni M."/>
        </authorList>
    </citation>
    <scope>NUCLEOTIDE SEQUENCE [LARGE SCALE GENOMIC DNA]</scope>
    <source>
        <strain evidence="3">PYCC 5710 / ATCC 11124 / CBS 356.35 / IMI 108563 / JCM 9778 / NBRC 8474</strain>
    </source>
</reference>
<dbReference type="InterPro" id="IPR046437">
    <property type="entry name" value="Ser_Thr-PK_POLO_box_1_sf"/>
</dbReference>
<dbReference type="Proteomes" id="UP000013776">
    <property type="component" value="Unassembled WGS sequence"/>
</dbReference>
<dbReference type="EMBL" id="CAHR02000060">
    <property type="protein sequence ID" value="CCG81814.1"/>
    <property type="molecule type" value="Genomic_DNA"/>
</dbReference>
<dbReference type="InterPro" id="IPR033699">
    <property type="entry name" value="POLO_box_Plk4_1"/>
</dbReference>